<protein>
    <submittedName>
        <fullName evidence="1">Uncharacterized protein</fullName>
    </submittedName>
</protein>
<sequence>MVDQAPLWIYQRFHSTLWISTKVIPHSIRVPWSTFMEFDGHSSEQQIWCGILYSSWVTFCCLLRCCS</sequence>
<proteinExistence type="predicted"/>
<reference evidence="1" key="1">
    <citation type="submission" date="2014-09" db="EMBL/GenBank/DDBJ databases">
        <authorList>
            <person name="Magalhaes I.L.F."/>
            <person name="Oliveira U."/>
            <person name="Santos F.R."/>
            <person name="Vidigal T.H.D.A."/>
            <person name="Brescovit A.D."/>
            <person name="Santos A.J."/>
        </authorList>
    </citation>
    <scope>NUCLEOTIDE SEQUENCE</scope>
    <source>
        <tissue evidence="1">Shoot tissue taken approximately 20 cm above the soil surface</tissue>
    </source>
</reference>
<reference evidence="1" key="2">
    <citation type="journal article" date="2015" name="Data Brief">
        <title>Shoot transcriptome of the giant reed, Arundo donax.</title>
        <authorList>
            <person name="Barrero R.A."/>
            <person name="Guerrero F.D."/>
            <person name="Moolhuijzen P."/>
            <person name="Goolsby J.A."/>
            <person name="Tidwell J."/>
            <person name="Bellgard S.E."/>
            <person name="Bellgard M.I."/>
        </authorList>
    </citation>
    <scope>NUCLEOTIDE SEQUENCE</scope>
    <source>
        <tissue evidence="1">Shoot tissue taken approximately 20 cm above the soil surface</tissue>
    </source>
</reference>
<dbReference type="AlphaFoldDB" id="A0A0A9DSK6"/>
<name>A0A0A9DSK6_ARUDO</name>
<organism evidence="1">
    <name type="scientific">Arundo donax</name>
    <name type="common">Giant reed</name>
    <name type="synonym">Donax arundinaceus</name>
    <dbReference type="NCBI Taxonomy" id="35708"/>
    <lineage>
        <taxon>Eukaryota</taxon>
        <taxon>Viridiplantae</taxon>
        <taxon>Streptophyta</taxon>
        <taxon>Embryophyta</taxon>
        <taxon>Tracheophyta</taxon>
        <taxon>Spermatophyta</taxon>
        <taxon>Magnoliopsida</taxon>
        <taxon>Liliopsida</taxon>
        <taxon>Poales</taxon>
        <taxon>Poaceae</taxon>
        <taxon>PACMAD clade</taxon>
        <taxon>Arundinoideae</taxon>
        <taxon>Arundineae</taxon>
        <taxon>Arundo</taxon>
    </lineage>
</organism>
<accession>A0A0A9DSK6</accession>
<evidence type="ECO:0000313" key="1">
    <source>
        <dbReference type="EMBL" id="JAD90796.1"/>
    </source>
</evidence>
<dbReference type="EMBL" id="GBRH01207099">
    <property type="protein sequence ID" value="JAD90796.1"/>
    <property type="molecule type" value="Transcribed_RNA"/>
</dbReference>